<dbReference type="GO" id="GO:0032259">
    <property type="term" value="P:methylation"/>
    <property type="evidence" value="ECO:0007669"/>
    <property type="project" value="UniProtKB-KW"/>
</dbReference>
<dbReference type="SUPFAM" id="SSF53335">
    <property type="entry name" value="S-adenosyl-L-methionine-dependent methyltransferases"/>
    <property type="match status" value="1"/>
</dbReference>
<comment type="caution">
    <text evidence="2">The sequence shown here is derived from an EMBL/GenBank/DDBJ whole genome shotgun (WGS) entry which is preliminary data.</text>
</comment>
<sequence>MSSALDALTLDRYPRSNTYDRQWIVDNLMGPHPLWSAEGLMGAMTLEPGMRVLDLGCGTALTSIFFAREYDVEVWATDLWVDPTENWQRIQDSGAADRVHPIQSDAHKLPFAHDFFDAIVSIGAFNYFGTGADYLAYVTQFLRPGGTLGVVAPGIRTAPVLTLPSYLESRWGPDLCTWLPPDWWHQLWQRTNLVAVQTADFLPNSWSDWLLWLKTCAEVDRGYKPDEQMLEADQGDLLGLTRLVAHLNERG</sequence>
<gene>
    <name evidence="2" type="ORF">EV645_6908</name>
</gene>
<proteinExistence type="predicted"/>
<dbReference type="Gene3D" id="3.40.50.150">
    <property type="entry name" value="Vaccinia Virus protein VP39"/>
    <property type="match status" value="1"/>
</dbReference>
<dbReference type="PANTHER" id="PTHR44068">
    <property type="entry name" value="ZGC:194242"/>
    <property type="match status" value="1"/>
</dbReference>
<reference evidence="2 3" key="1">
    <citation type="journal article" date="2015" name="Stand. Genomic Sci.">
        <title>Genomic Encyclopedia of Bacterial and Archaeal Type Strains, Phase III: the genomes of soil and plant-associated and newly described type strains.</title>
        <authorList>
            <person name="Whitman W.B."/>
            <person name="Woyke T."/>
            <person name="Klenk H.P."/>
            <person name="Zhou Y."/>
            <person name="Lilburn T.G."/>
            <person name="Beck B.J."/>
            <person name="De Vos P."/>
            <person name="Vandamme P."/>
            <person name="Eisen J.A."/>
            <person name="Garrity G."/>
            <person name="Hugenholtz P."/>
            <person name="Kyrpides N.C."/>
        </authorList>
    </citation>
    <scope>NUCLEOTIDE SEQUENCE [LARGE SCALE GENOMIC DNA]</scope>
    <source>
        <strain evidence="2 3">VKM Ac-2540</strain>
    </source>
</reference>
<dbReference type="Pfam" id="PF13649">
    <property type="entry name" value="Methyltransf_25"/>
    <property type="match status" value="1"/>
</dbReference>
<dbReference type="CDD" id="cd02440">
    <property type="entry name" value="AdoMet_MTases"/>
    <property type="match status" value="1"/>
</dbReference>
<evidence type="ECO:0000259" key="1">
    <source>
        <dbReference type="Pfam" id="PF13649"/>
    </source>
</evidence>
<dbReference type="RefSeq" id="WP_130448201.1">
    <property type="nucleotide sequence ID" value="NZ_SHKR01000016.1"/>
</dbReference>
<dbReference type="InterPro" id="IPR041698">
    <property type="entry name" value="Methyltransf_25"/>
</dbReference>
<organism evidence="2 3">
    <name type="scientific">Kribbella rubisoli</name>
    <dbReference type="NCBI Taxonomy" id="3075929"/>
    <lineage>
        <taxon>Bacteria</taxon>
        <taxon>Bacillati</taxon>
        <taxon>Actinomycetota</taxon>
        <taxon>Actinomycetes</taxon>
        <taxon>Propionibacteriales</taxon>
        <taxon>Kribbellaceae</taxon>
        <taxon>Kribbella</taxon>
    </lineage>
</organism>
<dbReference type="OrthoDB" id="9782855at2"/>
<dbReference type="InterPro" id="IPR029063">
    <property type="entry name" value="SAM-dependent_MTases_sf"/>
</dbReference>
<dbReference type="PANTHER" id="PTHR44068:SF11">
    <property type="entry name" value="GERANYL DIPHOSPHATE 2-C-METHYLTRANSFERASE"/>
    <property type="match status" value="1"/>
</dbReference>
<dbReference type="GO" id="GO:0008168">
    <property type="term" value="F:methyltransferase activity"/>
    <property type="evidence" value="ECO:0007669"/>
    <property type="project" value="UniProtKB-KW"/>
</dbReference>
<accession>A0A4V6MEZ0</accession>
<keyword evidence="2" id="KW-0808">Transferase</keyword>
<dbReference type="AlphaFoldDB" id="A0A4V6MEZ0"/>
<name>A0A4V6MEZ0_9ACTN</name>
<evidence type="ECO:0000313" key="3">
    <source>
        <dbReference type="Proteomes" id="UP000292027"/>
    </source>
</evidence>
<evidence type="ECO:0000313" key="2">
    <source>
        <dbReference type="EMBL" id="RZU10446.1"/>
    </source>
</evidence>
<feature type="domain" description="Methyltransferase" evidence="1">
    <location>
        <begin position="52"/>
        <end position="146"/>
    </location>
</feature>
<dbReference type="Proteomes" id="UP000292027">
    <property type="component" value="Unassembled WGS sequence"/>
</dbReference>
<protein>
    <submittedName>
        <fullName evidence="2">Methyltransferase family protein</fullName>
    </submittedName>
</protein>
<dbReference type="InterPro" id="IPR050447">
    <property type="entry name" value="Erg6_SMT_methyltransf"/>
</dbReference>
<keyword evidence="2" id="KW-0489">Methyltransferase</keyword>
<dbReference type="EMBL" id="SHKR01000016">
    <property type="protein sequence ID" value="RZU10446.1"/>
    <property type="molecule type" value="Genomic_DNA"/>
</dbReference>
<keyword evidence="3" id="KW-1185">Reference proteome</keyword>